<dbReference type="InterPro" id="IPR010994">
    <property type="entry name" value="RuvA_2-like"/>
</dbReference>
<dbReference type="Gene3D" id="3.30.505.10">
    <property type="entry name" value="SH2 domain"/>
    <property type="match status" value="2"/>
</dbReference>
<evidence type="ECO:0000313" key="8">
    <source>
        <dbReference type="Proteomes" id="UP001157974"/>
    </source>
</evidence>
<dbReference type="InterPro" id="IPR036860">
    <property type="entry name" value="SH2_dom_sf"/>
</dbReference>
<dbReference type="SUPFAM" id="SSF158832">
    <property type="entry name" value="Tex N-terminal region-like"/>
    <property type="match status" value="1"/>
</dbReference>
<dbReference type="Pfam" id="PF14633">
    <property type="entry name" value="SH2_2"/>
    <property type="match status" value="1"/>
</dbReference>
<comment type="subcellular location">
    <subcellularLocation>
        <location evidence="1">Nucleus</location>
    </subcellularLocation>
</comment>
<organism evidence="7 8">
    <name type="scientific">Rhodosorus marinus</name>
    <dbReference type="NCBI Taxonomy" id="101924"/>
    <lineage>
        <taxon>Eukaryota</taxon>
        <taxon>Rhodophyta</taxon>
        <taxon>Stylonematophyceae</taxon>
        <taxon>Stylonematales</taxon>
        <taxon>Stylonemataceae</taxon>
        <taxon>Rhodosorus</taxon>
    </lineage>
</organism>
<evidence type="ECO:0000259" key="6">
    <source>
        <dbReference type="PROSITE" id="PS50126"/>
    </source>
</evidence>
<dbReference type="InterPro" id="IPR003029">
    <property type="entry name" value="S1_domain"/>
</dbReference>
<dbReference type="PANTHER" id="PTHR10145:SF6">
    <property type="entry name" value="TRANSCRIPTION ELONGATION FACTOR SPT6"/>
    <property type="match status" value="1"/>
</dbReference>
<feature type="domain" description="S1 motif" evidence="6">
    <location>
        <begin position="1137"/>
        <end position="1211"/>
    </location>
</feature>
<dbReference type="InterPro" id="IPR017072">
    <property type="entry name" value="TF_Spt6"/>
</dbReference>
<dbReference type="Gene3D" id="1.10.10.2740">
    <property type="entry name" value="Spt6, Death-like domain"/>
    <property type="match status" value="1"/>
</dbReference>
<accession>A0AAV8UR98</accession>
<dbReference type="InterPro" id="IPR023319">
    <property type="entry name" value="Tex-like_HTH_dom_sf"/>
</dbReference>
<protein>
    <recommendedName>
        <fullName evidence="6">S1 motif domain-containing protein</fullName>
    </recommendedName>
</protein>
<dbReference type="InterPro" id="IPR028083">
    <property type="entry name" value="Spt6_acidic_N_dom"/>
</dbReference>
<keyword evidence="3" id="KW-0804">Transcription</keyword>
<dbReference type="GO" id="GO:0034728">
    <property type="term" value="P:nucleosome organization"/>
    <property type="evidence" value="ECO:0007669"/>
    <property type="project" value="TreeGrafter"/>
</dbReference>
<dbReference type="SUPFAM" id="SSF47781">
    <property type="entry name" value="RuvA domain 2-like"/>
    <property type="match status" value="1"/>
</dbReference>
<dbReference type="Gene3D" id="1.10.3500.10">
    <property type="entry name" value="Tex N-terminal region-like"/>
    <property type="match status" value="1"/>
</dbReference>
<dbReference type="Proteomes" id="UP001157974">
    <property type="component" value="Unassembled WGS sequence"/>
</dbReference>
<dbReference type="PANTHER" id="PTHR10145">
    <property type="entry name" value="TRANSCRIPTION ELONGATION FACTOR SPT6"/>
    <property type="match status" value="1"/>
</dbReference>
<dbReference type="Pfam" id="PF14641">
    <property type="entry name" value="HTH_44"/>
    <property type="match status" value="1"/>
</dbReference>
<reference evidence="7 8" key="1">
    <citation type="journal article" date="2023" name="Nat. Commun.">
        <title>Origin of minicircular mitochondrial genomes in red algae.</title>
        <authorList>
            <person name="Lee Y."/>
            <person name="Cho C.H."/>
            <person name="Lee Y.M."/>
            <person name="Park S.I."/>
            <person name="Yang J.H."/>
            <person name="West J.A."/>
            <person name="Bhattacharya D."/>
            <person name="Yoon H.S."/>
        </authorList>
    </citation>
    <scope>NUCLEOTIDE SEQUENCE [LARGE SCALE GENOMIC DNA]</scope>
    <source>
        <strain evidence="7 8">CCMP1338</strain>
        <tissue evidence="7">Whole cell</tissue>
    </source>
</reference>
<comment type="similarity">
    <text evidence="2">Belongs to the SPT6 family.</text>
</comment>
<keyword evidence="8" id="KW-1185">Reference proteome</keyword>
<feature type="compositionally biased region" description="Acidic residues" evidence="5">
    <location>
        <begin position="29"/>
        <end position="69"/>
    </location>
</feature>
<dbReference type="InterPro" id="IPR012337">
    <property type="entry name" value="RNaseH-like_sf"/>
</dbReference>
<dbReference type="GO" id="GO:0031491">
    <property type="term" value="F:nucleosome binding"/>
    <property type="evidence" value="ECO:0007669"/>
    <property type="project" value="TreeGrafter"/>
</dbReference>
<dbReference type="Pfam" id="PF14632">
    <property type="entry name" value="SPT6_acidic"/>
    <property type="match status" value="1"/>
</dbReference>
<sequence>MSSFVENEAAEGSEEEEEEVVVKVKDEDKDSEDFDSSEDDDVPNEYEQDDFLVGDEEAGGEENEDEDDEARSIKKKKKKRKRGREEIEMEEGDLDLLEEAGVKVKKKGKLRRLERDASEDESDREVRNQGKEDSRRRGPDEDIDYDDDEGDEMDNFIEDDEGDRRRRKGGADEVHTAALEDAREIFGDQKDVDELQGIDFLVVSDDEDGKDAGPMLRKEEANEETQINDMEDLRKLTIKVDPSLARERLLTDRDEEIRSKDMPEYLQEHFGHRRRAHKEDLGEEAEWIYQSAFSSPDHDEYEREATIGKISVLLAFLHVETLDIPFVAVYRKEYIMGDLMKSSGFDELGDWTSLWTVMDWDRRWSHLTERKKNFLEQLNKAPEARIEDDTNILKNLTDEAGFTNDLMQINTLERHVTLLQEKYYSTTGAADTGEEKGRRRPRRRERYRFLCKSGLGELAKHFGISASQLSENLQKYQSLHRPADPASEPQDVAITWASSQSRSSTLDDPTTCLQLARSLITTEIISESGIMRHVRSAFRSSAKVSTMPTSKARKQVDDDNPLRPFCTVQNKPLALLTQSGDGEFLMMHQVEKEGLATIELSMNETDYQELVDDLNRFYLSQSLSATAMSWNDQRRMILKEALGAIIEEVKRELRKELLDRAILQQKAALTLSIDRELHQGPVKIEGLEQSPKTLAITVTSKDEDEDVQGDSQEATAEARKRYAGSPQIATFVALDADGEVIGTNEVPAGWLRRRRDDPIPEEISNFLWKHVIQVYEPNCIAIGIGSGGQDATRLRDDILALLGDYFRREELDYLGVPRDDERDFQDLERSVKERIILVPDTLVTPYAKTKLAIASLAELSYLQRRGVGLARLTQEPLTVYAAIVADKQGYRDLPLTNNGRLLPAEVQKDVLRRSMIRSVNTVGFDINRAIIHSHLRPLLQYVGGLGPRKAKSLLQAIETSENGMLISRRDMLVKNMLGNNTFYSASGFLRVRDPELASGGKSAAAIRKRLRKDKKKNVDRFADYEPLEDTRMHLENYNVAIKIAEQSVEDASKRKDPSAVVFELMENPELLEALDLEQYAKDLETKGRGKNRETVRLIEEEFNEPYRDWRVPLTEPTPKVLFRCITGMDPDTQLHIGSMVTAEKLRVIDSGSGVSCMVANGRIRGFIHKMEFSDQRLTDEELVERVTPGGSAMCRVQELTVEEYKVKLSCRASVLNNPASMSGFQDPIFYDDYCKRYDEIRDEKFLEREKALEKQKSLRRDKMLVQIRKENLANRSTRHPFWKDVTADEAERLMEPAPIGEVIIRPGSTKKSVSFTYKLYQGVVAHFKVNEEMEVINGKENLLYVEANSGPTAERYESLDEVLSRVIDPIVQNYNEAVSFRDKFLNVSWAELQATLRDMKNRDPKRIPYMICPDTRRDRVGSFLLGFVPGTKTVNRASVIVTPDGFKLRNVLHPTPSALYDWFKKNFKTLENPHVVGYPPNTPGRYPPGTPRIGVGTPLRAAPGTPGRGMPGTPLRGGVPSTTILAPDPAPMPSNYDFGAQQPPPPPPSDYAAPGQHYRVPPPPPS</sequence>
<keyword evidence="4" id="KW-0539">Nucleus</keyword>
<proteinExistence type="inferred from homology"/>
<feature type="compositionally biased region" description="Acidic residues" evidence="5">
    <location>
        <begin position="141"/>
        <end position="161"/>
    </location>
</feature>
<feature type="compositionally biased region" description="Basic and acidic residues" evidence="5">
    <location>
        <begin position="124"/>
        <end position="140"/>
    </location>
</feature>
<dbReference type="InterPro" id="IPR023323">
    <property type="entry name" value="Tex-like_dom_sf"/>
</dbReference>
<dbReference type="InterPro" id="IPR035420">
    <property type="entry name" value="Spt6_SH2"/>
</dbReference>
<dbReference type="Gene3D" id="1.10.10.650">
    <property type="entry name" value="RuvA domain 2-like"/>
    <property type="match status" value="1"/>
</dbReference>
<feature type="region of interest" description="Disordered" evidence="5">
    <location>
        <begin position="700"/>
        <end position="721"/>
    </location>
</feature>
<dbReference type="EMBL" id="JAMWBK010000006">
    <property type="protein sequence ID" value="KAJ8903812.1"/>
    <property type="molecule type" value="Genomic_DNA"/>
</dbReference>
<evidence type="ECO:0000256" key="5">
    <source>
        <dbReference type="SAM" id="MobiDB-lite"/>
    </source>
</evidence>
<dbReference type="InterPro" id="IPR032706">
    <property type="entry name" value="Spt6_HHH"/>
</dbReference>
<dbReference type="InterPro" id="IPR028088">
    <property type="entry name" value="Spt6_HTH_DNA-bd_dom"/>
</dbReference>
<dbReference type="GO" id="GO:0003677">
    <property type="term" value="F:DNA binding"/>
    <property type="evidence" value="ECO:0007669"/>
    <property type="project" value="InterPro"/>
</dbReference>
<dbReference type="InterPro" id="IPR037027">
    <property type="entry name" value="YqgF/RNaseH-like_dom_sf"/>
</dbReference>
<gene>
    <name evidence="7" type="ORF">NDN08_000345</name>
</gene>
<feature type="compositionally biased region" description="Acidic residues" evidence="5">
    <location>
        <begin position="8"/>
        <end position="19"/>
    </location>
</feature>
<evidence type="ECO:0000256" key="2">
    <source>
        <dbReference type="ARBA" id="ARBA00009253"/>
    </source>
</evidence>
<feature type="compositionally biased region" description="Acidic residues" evidence="5">
    <location>
        <begin position="87"/>
        <end position="98"/>
    </location>
</feature>
<feature type="region of interest" description="Disordered" evidence="5">
    <location>
        <begin position="1"/>
        <end position="173"/>
    </location>
</feature>
<dbReference type="Gene3D" id="3.30.420.140">
    <property type="entry name" value="YqgF/RNase H-like domain"/>
    <property type="match status" value="1"/>
</dbReference>
<feature type="region of interest" description="Disordered" evidence="5">
    <location>
        <begin position="1478"/>
        <end position="1566"/>
    </location>
</feature>
<dbReference type="Gene3D" id="1.10.150.850">
    <property type="entry name" value="Spt6, helix-hairpin-helix domain"/>
    <property type="match status" value="1"/>
</dbReference>
<dbReference type="GO" id="GO:0140673">
    <property type="term" value="P:transcription elongation-coupled chromatin remodeling"/>
    <property type="evidence" value="ECO:0007669"/>
    <property type="project" value="InterPro"/>
</dbReference>
<comment type="caution">
    <text evidence="7">The sequence shown here is derived from an EMBL/GenBank/DDBJ whole genome shotgun (WGS) entry which is preliminary data.</text>
</comment>
<dbReference type="InterPro" id="IPR042066">
    <property type="entry name" value="Spt6_death-like"/>
</dbReference>
<evidence type="ECO:0000313" key="7">
    <source>
        <dbReference type="EMBL" id="KAJ8903812.1"/>
    </source>
</evidence>
<evidence type="ECO:0000256" key="4">
    <source>
        <dbReference type="ARBA" id="ARBA00023242"/>
    </source>
</evidence>
<feature type="compositionally biased region" description="Basic residues" evidence="5">
    <location>
        <begin position="73"/>
        <end position="82"/>
    </location>
</feature>
<dbReference type="PROSITE" id="PS50126">
    <property type="entry name" value="S1"/>
    <property type="match status" value="1"/>
</dbReference>
<feature type="compositionally biased region" description="Pro residues" evidence="5">
    <location>
        <begin position="1480"/>
        <end position="1490"/>
    </location>
</feature>
<dbReference type="CDD" id="cd09928">
    <property type="entry name" value="SH2_Cterm_SPT6_like"/>
    <property type="match status" value="1"/>
</dbReference>
<dbReference type="SUPFAM" id="SSF53098">
    <property type="entry name" value="Ribonuclease H-like"/>
    <property type="match status" value="1"/>
</dbReference>
<dbReference type="InterPro" id="IPR035018">
    <property type="entry name" value="Spt6_SH2_C"/>
</dbReference>
<evidence type="ECO:0000256" key="1">
    <source>
        <dbReference type="ARBA" id="ARBA00004123"/>
    </source>
</evidence>
<dbReference type="GO" id="GO:0042393">
    <property type="term" value="F:histone binding"/>
    <property type="evidence" value="ECO:0007669"/>
    <property type="project" value="TreeGrafter"/>
</dbReference>
<dbReference type="Pfam" id="PF14635">
    <property type="entry name" value="HHH_7"/>
    <property type="match status" value="1"/>
</dbReference>
<name>A0AAV8UR98_9RHOD</name>
<evidence type="ECO:0000256" key="3">
    <source>
        <dbReference type="ARBA" id="ARBA00023163"/>
    </source>
</evidence>
<dbReference type="GO" id="GO:0008023">
    <property type="term" value="C:transcription elongation factor complex"/>
    <property type="evidence" value="ECO:0007669"/>
    <property type="project" value="TreeGrafter"/>
</dbReference>